<reference evidence="2" key="1">
    <citation type="submission" date="2022-10" db="EMBL/GenBank/DDBJ databases">
        <authorList>
            <person name="Hyden B.L."/>
            <person name="Feng K."/>
            <person name="Yates T."/>
            <person name="Jawdy S."/>
            <person name="Smart L.B."/>
            <person name="Muchero W."/>
        </authorList>
    </citation>
    <scope>NUCLEOTIDE SEQUENCE</scope>
    <source>
        <tissue evidence="2">Shoot tip</tissue>
    </source>
</reference>
<evidence type="ECO:0000256" key="1">
    <source>
        <dbReference type="SAM" id="MobiDB-lite"/>
    </source>
</evidence>
<protein>
    <submittedName>
        <fullName evidence="2">Uncharacterized protein</fullName>
    </submittedName>
</protein>
<feature type="region of interest" description="Disordered" evidence="1">
    <location>
        <begin position="84"/>
        <end position="108"/>
    </location>
</feature>
<dbReference type="EMBL" id="JAPFFI010000005">
    <property type="protein sequence ID" value="KAJ6393860.1"/>
    <property type="molecule type" value="Genomic_DNA"/>
</dbReference>
<gene>
    <name evidence="2" type="ORF">OIU77_023153</name>
</gene>
<feature type="compositionally biased region" description="Low complexity" evidence="1">
    <location>
        <begin position="90"/>
        <end position="99"/>
    </location>
</feature>
<name>A0ABQ9C2U8_9ROSI</name>
<organism evidence="2 3">
    <name type="scientific">Salix suchowensis</name>
    <dbReference type="NCBI Taxonomy" id="1278906"/>
    <lineage>
        <taxon>Eukaryota</taxon>
        <taxon>Viridiplantae</taxon>
        <taxon>Streptophyta</taxon>
        <taxon>Embryophyta</taxon>
        <taxon>Tracheophyta</taxon>
        <taxon>Spermatophyta</taxon>
        <taxon>Magnoliopsida</taxon>
        <taxon>eudicotyledons</taxon>
        <taxon>Gunneridae</taxon>
        <taxon>Pentapetalae</taxon>
        <taxon>rosids</taxon>
        <taxon>fabids</taxon>
        <taxon>Malpighiales</taxon>
        <taxon>Salicaceae</taxon>
        <taxon>Saliceae</taxon>
        <taxon>Salix</taxon>
    </lineage>
</organism>
<accession>A0ABQ9C2U8</accession>
<proteinExistence type="predicted"/>
<dbReference type="Proteomes" id="UP001141253">
    <property type="component" value="Chromosome 1"/>
</dbReference>
<keyword evidence="3" id="KW-1185">Reference proteome</keyword>
<evidence type="ECO:0000313" key="3">
    <source>
        <dbReference type="Proteomes" id="UP001141253"/>
    </source>
</evidence>
<reference evidence="2" key="2">
    <citation type="journal article" date="2023" name="Int. J. Mol. Sci.">
        <title>De Novo Assembly and Annotation of 11 Diverse Shrub Willow (Salix) Genomes Reveals Novel Gene Organization in Sex-Linked Regions.</title>
        <authorList>
            <person name="Hyden B."/>
            <person name="Feng K."/>
            <person name="Yates T.B."/>
            <person name="Jawdy S."/>
            <person name="Cereghino C."/>
            <person name="Smart L.B."/>
            <person name="Muchero W."/>
        </authorList>
    </citation>
    <scope>NUCLEOTIDE SEQUENCE</scope>
    <source>
        <tissue evidence="2">Shoot tip</tissue>
    </source>
</reference>
<sequence length="108" mass="11646">MKTTLVSTGATKEKYPELHVLTLDQTHQNVPVSGCPRKLGQAQLAEALNEPQQGTVPANERAFSKWTLATDAISYTALHKLSRESKRISNRPPSSSSIPCLAATSVGM</sequence>
<evidence type="ECO:0000313" key="2">
    <source>
        <dbReference type="EMBL" id="KAJ6393860.1"/>
    </source>
</evidence>
<comment type="caution">
    <text evidence="2">The sequence shown here is derived from an EMBL/GenBank/DDBJ whole genome shotgun (WGS) entry which is preliminary data.</text>
</comment>